<evidence type="ECO:0000313" key="3">
    <source>
        <dbReference type="EMBL" id="KDQ64838.1"/>
    </source>
</evidence>
<dbReference type="Proteomes" id="UP000027265">
    <property type="component" value="Unassembled WGS sequence"/>
</dbReference>
<dbReference type="SUPFAM" id="SSF81383">
    <property type="entry name" value="F-box domain"/>
    <property type="match status" value="1"/>
</dbReference>
<reference evidence="4" key="1">
    <citation type="journal article" date="2014" name="Proc. Natl. Acad. Sci. U.S.A.">
        <title>Extensive sampling of basidiomycete genomes demonstrates inadequacy of the white-rot/brown-rot paradigm for wood decay fungi.</title>
        <authorList>
            <person name="Riley R."/>
            <person name="Salamov A.A."/>
            <person name="Brown D.W."/>
            <person name="Nagy L.G."/>
            <person name="Floudas D."/>
            <person name="Held B.W."/>
            <person name="Levasseur A."/>
            <person name="Lombard V."/>
            <person name="Morin E."/>
            <person name="Otillar R."/>
            <person name="Lindquist E.A."/>
            <person name="Sun H."/>
            <person name="LaButti K.M."/>
            <person name="Schmutz J."/>
            <person name="Jabbour D."/>
            <person name="Luo H."/>
            <person name="Baker S.E."/>
            <person name="Pisabarro A.G."/>
            <person name="Walton J.D."/>
            <person name="Blanchette R.A."/>
            <person name="Henrissat B."/>
            <person name="Martin F."/>
            <person name="Cullen D."/>
            <person name="Hibbett D.S."/>
            <person name="Grigoriev I.V."/>
        </authorList>
    </citation>
    <scope>NUCLEOTIDE SEQUENCE [LARGE SCALE GENOMIC DNA]</scope>
    <source>
        <strain evidence="4">MUCL 33604</strain>
    </source>
</reference>
<dbReference type="EMBL" id="KL197709">
    <property type="protein sequence ID" value="KDQ64838.1"/>
    <property type="molecule type" value="Genomic_DNA"/>
</dbReference>
<protein>
    <recommendedName>
        <fullName evidence="2">F-box domain-containing protein</fullName>
    </recommendedName>
</protein>
<organism evidence="3 4">
    <name type="scientific">Jaapia argillacea MUCL 33604</name>
    <dbReference type="NCBI Taxonomy" id="933084"/>
    <lineage>
        <taxon>Eukaryota</taxon>
        <taxon>Fungi</taxon>
        <taxon>Dikarya</taxon>
        <taxon>Basidiomycota</taxon>
        <taxon>Agaricomycotina</taxon>
        <taxon>Agaricomycetes</taxon>
        <taxon>Agaricomycetidae</taxon>
        <taxon>Jaapiales</taxon>
        <taxon>Jaapiaceae</taxon>
        <taxon>Jaapia</taxon>
    </lineage>
</organism>
<dbReference type="HOGENOM" id="CLU_011993_0_0_1"/>
<name>A0A067QCP5_9AGAM</name>
<feature type="region of interest" description="Disordered" evidence="1">
    <location>
        <begin position="683"/>
        <end position="704"/>
    </location>
</feature>
<dbReference type="AlphaFoldDB" id="A0A067QCP5"/>
<feature type="compositionally biased region" description="Basic residues" evidence="1">
    <location>
        <begin position="21"/>
        <end position="42"/>
    </location>
</feature>
<evidence type="ECO:0000313" key="4">
    <source>
        <dbReference type="Proteomes" id="UP000027265"/>
    </source>
</evidence>
<evidence type="ECO:0000259" key="2">
    <source>
        <dbReference type="PROSITE" id="PS50181"/>
    </source>
</evidence>
<keyword evidence="4" id="KW-1185">Reference proteome</keyword>
<feature type="region of interest" description="Disordered" evidence="1">
    <location>
        <begin position="1"/>
        <end position="48"/>
    </location>
</feature>
<sequence length="740" mass="83915">MATPTTTQIPTTEPENIGAKPPRKKHRLAPPPPKSKRRRTKKPPQIVTSPPICRLARIPLEILAEVLSHMPSTKEVLAVARTSKYFCDTLVANETSGFIWRKARENTKPEPVPEPTTPNWIGREAAYAAFIWDGGECEVCKKPTPHMYTSFALKARVCGKPECMIKWRRTMVKLSAQEVKRQSVNWLPCLETGNLIRSWPHDQWYPTGDQYHRVSDAQSVIQQMHDASVAHGTSPEDFVKQHQKEAAKIPRIMELSVKLFRWKAARWDAQVRTKKKNEAMTRHISKGEGWDYWDLWNTPSWSTLIMRKNSSLEEVTKTDFEHQCSQTSAEVLTVVERRKRRITEALWLKNREAIDGHYHKLLSSEIQEGRAMPSLSEFRKLPIVKVLLGRHTVATVAAASVTQKENGKLEGEIGIVKKYSALTGDFDKIDLAAELAKKQKTLISTMIGRELRAWCDRVETEFCQQILGYNKGSDMGEWKNASRKKLHPVERLDARFQCKKCKKTSWKYADVGCLDFVGTCAHSCIGVDWKGWSVQQFEVDQKVVEAVRQLLKALEVKAENSDSIPAVRALGSRILCLCCQAPIVMDFDGLLRHCKRHEEIKIEILSKDQAAVILQHPHTPGVCAKLTDLSVSSKAKRDLKVYGCRHCTQTRSDSLAEPANLPEPPEVSVDVDMAEETDMELGELPIGGESGTTEGEIKKKVKRKKRKDVLRDMHALASHMKAKHKIEPFGDEDFFVVEDE</sequence>
<dbReference type="OrthoDB" id="3220023at2759"/>
<dbReference type="InterPro" id="IPR001810">
    <property type="entry name" value="F-box_dom"/>
</dbReference>
<dbReference type="InterPro" id="IPR036047">
    <property type="entry name" value="F-box-like_dom_sf"/>
</dbReference>
<evidence type="ECO:0000256" key="1">
    <source>
        <dbReference type="SAM" id="MobiDB-lite"/>
    </source>
</evidence>
<accession>A0A067QCP5</accession>
<feature type="domain" description="F-box" evidence="2">
    <location>
        <begin position="52"/>
        <end position="103"/>
    </location>
</feature>
<dbReference type="InParanoid" id="A0A067QCP5"/>
<feature type="compositionally biased region" description="Low complexity" evidence="1">
    <location>
        <begin position="1"/>
        <end position="15"/>
    </location>
</feature>
<gene>
    <name evidence="3" type="ORF">JAAARDRAFT_239124</name>
</gene>
<dbReference type="PROSITE" id="PS50181">
    <property type="entry name" value="FBOX"/>
    <property type="match status" value="1"/>
</dbReference>
<proteinExistence type="predicted"/>